<gene>
    <name evidence="3" type="ORF">C8N46_101489</name>
</gene>
<dbReference type="InterPro" id="IPR024311">
    <property type="entry name" value="Lipocalin-like"/>
</dbReference>
<dbReference type="EMBL" id="QBKT01000001">
    <property type="protein sequence ID" value="PTX63880.1"/>
    <property type="molecule type" value="Genomic_DNA"/>
</dbReference>
<dbReference type="Proteomes" id="UP000244090">
    <property type="component" value="Unassembled WGS sequence"/>
</dbReference>
<evidence type="ECO:0000256" key="1">
    <source>
        <dbReference type="SAM" id="SignalP"/>
    </source>
</evidence>
<dbReference type="OrthoDB" id="1426588at2"/>
<dbReference type="AlphaFoldDB" id="A0A2T6C6D2"/>
<keyword evidence="1" id="KW-0732">Signal</keyword>
<evidence type="ECO:0000313" key="3">
    <source>
        <dbReference type="EMBL" id="PTX63880.1"/>
    </source>
</evidence>
<organism evidence="3 4">
    <name type="scientific">Kordia periserrulae</name>
    <dbReference type="NCBI Taxonomy" id="701523"/>
    <lineage>
        <taxon>Bacteria</taxon>
        <taxon>Pseudomonadati</taxon>
        <taxon>Bacteroidota</taxon>
        <taxon>Flavobacteriia</taxon>
        <taxon>Flavobacteriales</taxon>
        <taxon>Flavobacteriaceae</taxon>
        <taxon>Kordia</taxon>
    </lineage>
</organism>
<dbReference type="RefSeq" id="WP_108113242.1">
    <property type="nucleotide sequence ID" value="NZ_QBKT01000001.1"/>
</dbReference>
<dbReference type="PROSITE" id="PS51257">
    <property type="entry name" value="PROKAR_LIPOPROTEIN"/>
    <property type="match status" value="1"/>
</dbReference>
<proteinExistence type="predicted"/>
<evidence type="ECO:0000313" key="4">
    <source>
        <dbReference type="Proteomes" id="UP000244090"/>
    </source>
</evidence>
<accession>A0A2T6C6D2</accession>
<dbReference type="Pfam" id="PF13648">
    <property type="entry name" value="Lipocalin_4"/>
    <property type="match status" value="1"/>
</dbReference>
<evidence type="ECO:0000259" key="2">
    <source>
        <dbReference type="Pfam" id="PF13648"/>
    </source>
</evidence>
<feature type="domain" description="Lipocalin-like" evidence="2">
    <location>
        <begin position="29"/>
        <end position="136"/>
    </location>
</feature>
<name>A0A2T6C6D2_9FLAO</name>
<comment type="caution">
    <text evidence="3">The sequence shown here is derived from an EMBL/GenBank/DDBJ whole genome shotgun (WGS) entry which is preliminary data.</text>
</comment>
<sequence>MKKLILLSVLSLGLFACSSDDDVTTVDPLVGTWRMTAFEVENAYDFNGDGTASNELISETNCYQNETIQINADGTALVTSNSFLFVVAELVAGTTNEFTYTLNCEMETDIFPSNWTVNGSNLSLIEDDGYTVTVTIDSDSQLSLLIPQGFQIYSGGFNAVAQEDVRVVYTKQ</sequence>
<feature type="chain" id="PRO_5015692134" description="Lipocalin-like domain-containing protein" evidence="1">
    <location>
        <begin position="19"/>
        <end position="172"/>
    </location>
</feature>
<protein>
    <recommendedName>
        <fullName evidence="2">Lipocalin-like domain-containing protein</fullName>
    </recommendedName>
</protein>
<feature type="signal peptide" evidence="1">
    <location>
        <begin position="1"/>
        <end position="18"/>
    </location>
</feature>
<keyword evidence="4" id="KW-1185">Reference proteome</keyword>
<reference evidence="3 4" key="1">
    <citation type="submission" date="2018-04" db="EMBL/GenBank/DDBJ databases">
        <title>Genomic Encyclopedia of Archaeal and Bacterial Type Strains, Phase II (KMG-II): from individual species to whole genera.</title>
        <authorList>
            <person name="Goeker M."/>
        </authorList>
    </citation>
    <scope>NUCLEOTIDE SEQUENCE [LARGE SCALE GENOMIC DNA]</scope>
    <source>
        <strain evidence="3 4">DSM 25731</strain>
    </source>
</reference>